<organism evidence="1 2">
    <name type="scientific">Candidatus Pantoea soli</name>
    <dbReference type="NCBI Taxonomy" id="3098669"/>
    <lineage>
        <taxon>Bacteria</taxon>
        <taxon>Pseudomonadati</taxon>
        <taxon>Pseudomonadota</taxon>
        <taxon>Gammaproteobacteria</taxon>
        <taxon>Enterobacterales</taxon>
        <taxon>Erwiniaceae</taxon>
        <taxon>Pantoea</taxon>
    </lineage>
</organism>
<evidence type="ECO:0000313" key="1">
    <source>
        <dbReference type="EMBL" id="QDY43821.1"/>
    </source>
</evidence>
<dbReference type="Proteomes" id="UP000319411">
    <property type="component" value="Plasmid unnamed1"/>
</dbReference>
<name>A0A518XI01_9GAMM</name>
<proteinExistence type="predicted"/>
<evidence type="ECO:0000313" key="2">
    <source>
        <dbReference type="Proteomes" id="UP000319411"/>
    </source>
</evidence>
<dbReference type="AlphaFoldDB" id="A0A518XI01"/>
<keyword evidence="1" id="KW-0614">Plasmid</keyword>
<sequence>MPPDGQALHAADSKMCREGRGNLFLTGYILPARSGRQNKPERQRKYLMTRQHYCWPVITTNNGIFDLTHHAARNAQHGKIKTDVN</sequence>
<dbReference type="KEGG" id="pdis:D8B20_17975"/>
<accession>A0A518XI01</accession>
<geneLocation type="plasmid" evidence="1 2">
    <name>unnamed1</name>
</geneLocation>
<reference evidence="1 2" key="1">
    <citation type="submission" date="2018-10" db="EMBL/GenBank/DDBJ databases">
        <title>Genome Sequencing of Pantoea dispersa DSM 32899.</title>
        <authorList>
            <person name="Nawrath M."/>
            <person name="Ottenheim C."/>
            <person name="Wilm A."/>
            <person name="Zimmermann W."/>
            <person name="Wu J.C."/>
        </authorList>
    </citation>
    <scope>NUCLEOTIDE SEQUENCE [LARGE SCALE GENOMIC DNA]</scope>
    <source>
        <strain evidence="1 2">DSM 32899</strain>
        <plasmid evidence="1 2">unnamed1</plasmid>
    </source>
</reference>
<dbReference type="EMBL" id="CP032703">
    <property type="protein sequence ID" value="QDY43821.1"/>
    <property type="molecule type" value="Genomic_DNA"/>
</dbReference>
<gene>
    <name evidence="1" type="ORF">D8B20_17975</name>
</gene>
<keyword evidence="2" id="KW-1185">Reference proteome</keyword>
<protein>
    <submittedName>
        <fullName evidence="1">Uncharacterized protein</fullName>
    </submittedName>
</protein>